<dbReference type="Gene3D" id="2.60.120.970">
    <property type="match status" value="1"/>
</dbReference>
<evidence type="ECO:0000256" key="1">
    <source>
        <dbReference type="ARBA" id="ARBA00004613"/>
    </source>
</evidence>
<evidence type="ECO:0000256" key="2">
    <source>
        <dbReference type="ARBA" id="ARBA00022525"/>
    </source>
</evidence>
<protein>
    <recommendedName>
        <fullName evidence="4">Carbohydrate-binding module family 96 domain-containing protein</fullName>
    </recommendedName>
</protein>
<gene>
    <name evidence="5" type="ORF">ASZ90_019091</name>
</gene>
<keyword evidence="3" id="KW-0732">Signal</keyword>
<name>A0A0W8E4X4_9ZZZZ</name>
<comment type="subcellular location">
    <subcellularLocation>
        <location evidence="1">Secreted</location>
    </subcellularLocation>
</comment>
<proteinExistence type="predicted"/>
<comment type="caution">
    <text evidence="5">The sequence shown here is derived from an EMBL/GenBank/DDBJ whole genome shotgun (WGS) entry which is preliminary data.</text>
</comment>
<organism evidence="5">
    <name type="scientific">hydrocarbon metagenome</name>
    <dbReference type="NCBI Taxonomy" id="938273"/>
    <lineage>
        <taxon>unclassified sequences</taxon>
        <taxon>metagenomes</taxon>
        <taxon>ecological metagenomes</taxon>
    </lineage>
</organism>
<dbReference type="NCBIfam" id="NF033679">
    <property type="entry name" value="DNRLRE_dom"/>
    <property type="match status" value="1"/>
</dbReference>
<keyword evidence="2" id="KW-0964">Secreted</keyword>
<feature type="domain" description="Carbohydrate-binding module family 96" evidence="4">
    <location>
        <begin position="4"/>
        <end position="169"/>
    </location>
</feature>
<dbReference type="EMBL" id="LNQE01001878">
    <property type="protein sequence ID" value="KUG03529.1"/>
    <property type="molecule type" value="Genomic_DNA"/>
</dbReference>
<evidence type="ECO:0000313" key="5">
    <source>
        <dbReference type="EMBL" id="KUG03529.1"/>
    </source>
</evidence>
<dbReference type="GO" id="GO:0005576">
    <property type="term" value="C:extracellular region"/>
    <property type="evidence" value="ECO:0007669"/>
    <property type="project" value="UniProtKB-SubCell"/>
</dbReference>
<reference evidence="5" key="1">
    <citation type="journal article" date="2015" name="Proc. Natl. Acad. Sci. U.S.A.">
        <title>Networks of energetic and metabolic interactions define dynamics in microbial communities.</title>
        <authorList>
            <person name="Embree M."/>
            <person name="Liu J.K."/>
            <person name="Al-Bassam M.M."/>
            <person name="Zengler K."/>
        </authorList>
    </citation>
    <scope>NUCLEOTIDE SEQUENCE</scope>
</reference>
<accession>A0A0W8E4X4</accession>
<dbReference type="InterPro" id="IPR055372">
    <property type="entry name" value="CBM96"/>
</dbReference>
<evidence type="ECO:0000256" key="3">
    <source>
        <dbReference type="ARBA" id="ARBA00022729"/>
    </source>
</evidence>
<sequence>MTIRTITPLRDAYISEFYPNQNFGGSSFLYISQYRQIGDDYRSLLQFSLGSIPAGRRIVSARLQLTVYRNEIPSGRIIRASLRRALQSWRESTVTWNNQPSTRFISSFRISSARRPGSTITIDVTALVRRWYSGQTSNLGIMLRGNEVFNSLVGFYSSESSRAPKLIVNYVRR</sequence>
<dbReference type="Pfam" id="PF24517">
    <property type="entry name" value="CBM96"/>
    <property type="match status" value="1"/>
</dbReference>
<dbReference type="AlphaFoldDB" id="A0A0W8E4X4"/>
<evidence type="ECO:0000259" key="4">
    <source>
        <dbReference type="Pfam" id="PF24517"/>
    </source>
</evidence>